<keyword evidence="2" id="KW-1185">Reference proteome</keyword>
<dbReference type="EMBL" id="JACSDY010000005">
    <property type="protein sequence ID" value="KAF7427651.1"/>
    <property type="molecule type" value="Genomic_DNA"/>
</dbReference>
<accession>A0A834P4T0</accession>
<sequence>MSGLRILELESVDNGVIEYQEFALKMLKGISLLPVLTVLTFNQENIDWQQINKQHGLQKSDTFYCNNNKILLLKLIETFV</sequence>
<name>A0A834P4T0_VESPE</name>
<proteinExistence type="predicted"/>
<dbReference type="AlphaFoldDB" id="A0A834P4T0"/>
<evidence type="ECO:0000313" key="2">
    <source>
        <dbReference type="Proteomes" id="UP000600918"/>
    </source>
</evidence>
<dbReference type="Proteomes" id="UP000600918">
    <property type="component" value="Unassembled WGS sequence"/>
</dbReference>
<evidence type="ECO:0000313" key="1">
    <source>
        <dbReference type="EMBL" id="KAF7427651.1"/>
    </source>
</evidence>
<gene>
    <name evidence="1" type="ORF">H0235_007345</name>
</gene>
<organism evidence="1 2">
    <name type="scientific">Vespula pensylvanica</name>
    <name type="common">Western yellow jacket</name>
    <name type="synonym">Wasp</name>
    <dbReference type="NCBI Taxonomy" id="30213"/>
    <lineage>
        <taxon>Eukaryota</taxon>
        <taxon>Metazoa</taxon>
        <taxon>Ecdysozoa</taxon>
        <taxon>Arthropoda</taxon>
        <taxon>Hexapoda</taxon>
        <taxon>Insecta</taxon>
        <taxon>Pterygota</taxon>
        <taxon>Neoptera</taxon>
        <taxon>Endopterygota</taxon>
        <taxon>Hymenoptera</taxon>
        <taxon>Apocrita</taxon>
        <taxon>Aculeata</taxon>
        <taxon>Vespoidea</taxon>
        <taxon>Vespidae</taxon>
        <taxon>Vespinae</taxon>
        <taxon>Vespula</taxon>
    </lineage>
</organism>
<reference evidence="1" key="1">
    <citation type="journal article" date="2020" name="G3 (Bethesda)">
        <title>High-Quality Assemblies for Three Invasive Social Wasps from the &lt;i&gt;Vespula&lt;/i&gt; Genus.</title>
        <authorList>
            <person name="Harrop T.W.R."/>
            <person name="Guhlin J."/>
            <person name="McLaughlin G.M."/>
            <person name="Permina E."/>
            <person name="Stockwell P."/>
            <person name="Gilligan J."/>
            <person name="Le Lec M.F."/>
            <person name="Gruber M.A.M."/>
            <person name="Quinn O."/>
            <person name="Lovegrove M."/>
            <person name="Duncan E.J."/>
            <person name="Remnant E.J."/>
            <person name="Van Eeckhoven J."/>
            <person name="Graham B."/>
            <person name="Knapp R.A."/>
            <person name="Langford K.W."/>
            <person name="Kronenberg Z."/>
            <person name="Press M.O."/>
            <person name="Eacker S.M."/>
            <person name="Wilson-Rankin E.E."/>
            <person name="Purcell J."/>
            <person name="Lester P.J."/>
            <person name="Dearden P.K."/>
        </authorList>
    </citation>
    <scope>NUCLEOTIDE SEQUENCE</scope>
    <source>
        <strain evidence="1">Volc-1</strain>
    </source>
</reference>
<comment type="caution">
    <text evidence="1">The sequence shown here is derived from an EMBL/GenBank/DDBJ whole genome shotgun (WGS) entry which is preliminary data.</text>
</comment>
<protein>
    <submittedName>
        <fullName evidence="1">Uncharacterized protein</fullName>
    </submittedName>
</protein>